<keyword evidence="5 9" id="KW-0472">Membrane</keyword>
<organism evidence="12 13">
    <name type="scientific">Syntrophotalea acetylenivorans</name>
    <dbReference type="NCBI Taxonomy" id="1842532"/>
    <lineage>
        <taxon>Bacteria</taxon>
        <taxon>Pseudomonadati</taxon>
        <taxon>Thermodesulfobacteriota</taxon>
        <taxon>Desulfuromonadia</taxon>
        <taxon>Desulfuromonadales</taxon>
        <taxon>Syntrophotaleaceae</taxon>
        <taxon>Syntrophotalea</taxon>
    </lineage>
</organism>
<dbReference type="InterPro" id="IPR004090">
    <property type="entry name" value="Chemotax_Me-accpt_rcpt"/>
</dbReference>
<evidence type="ECO:0000256" key="2">
    <source>
        <dbReference type="ARBA" id="ARBA00022475"/>
    </source>
</evidence>
<dbReference type="AlphaFoldDB" id="A0A1L3GKS4"/>
<accession>A0A1L3GKS4</accession>
<proteinExistence type="inferred from homology"/>
<evidence type="ECO:0000256" key="6">
    <source>
        <dbReference type="ARBA" id="ARBA00023224"/>
    </source>
</evidence>
<evidence type="ECO:0000259" key="10">
    <source>
        <dbReference type="PROSITE" id="PS50111"/>
    </source>
</evidence>
<dbReference type="SMART" id="SM00283">
    <property type="entry name" value="MA"/>
    <property type="match status" value="1"/>
</dbReference>
<dbReference type="Gene3D" id="3.30.450.20">
    <property type="entry name" value="PAS domain"/>
    <property type="match status" value="1"/>
</dbReference>
<evidence type="ECO:0000256" key="1">
    <source>
        <dbReference type="ARBA" id="ARBA00004651"/>
    </source>
</evidence>
<dbReference type="PRINTS" id="PR00260">
    <property type="entry name" value="CHEMTRNSDUCR"/>
</dbReference>
<dbReference type="InterPro" id="IPR033480">
    <property type="entry name" value="sCache_2"/>
</dbReference>
<dbReference type="Proteomes" id="UP000182517">
    <property type="component" value="Chromosome"/>
</dbReference>
<protein>
    <recommendedName>
        <fullName evidence="14">Methyl-accepting chemotaxis protein</fullName>
    </recommendedName>
</protein>
<keyword evidence="6 8" id="KW-0807">Transducer</keyword>
<dbReference type="EMBL" id="CP015519">
    <property type="protein sequence ID" value="APG26529.1"/>
    <property type="molecule type" value="Genomic_DNA"/>
</dbReference>
<dbReference type="Pfam" id="PF08269">
    <property type="entry name" value="dCache_2"/>
    <property type="match status" value="1"/>
</dbReference>
<evidence type="ECO:0008006" key="14">
    <source>
        <dbReference type="Google" id="ProtNLM"/>
    </source>
</evidence>
<dbReference type="PANTHER" id="PTHR32089">
    <property type="entry name" value="METHYL-ACCEPTING CHEMOTAXIS PROTEIN MCPB"/>
    <property type="match status" value="1"/>
</dbReference>
<dbReference type="OrthoDB" id="9791237at2"/>
<feature type="transmembrane region" description="Helical" evidence="9">
    <location>
        <begin position="12"/>
        <end position="32"/>
    </location>
</feature>
<reference evidence="12 13" key="1">
    <citation type="journal article" date="2017" name="Genome Announc.">
        <title>Complete Genome Sequences of Two Acetylene-Fermenting Pelobacter acetylenicus Strains.</title>
        <authorList>
            <person name="Sutton J.M."/>
            <person name="Baesman S.M."/>
            <person name="Fierst J.L."/>
            <person name="Poret-Peterson A.T."/>
            <person name="Oremland R.S."/>
            <person name="Dunlap D.S."/>
            <person name="Akob D.M."/>
        </authorList>
    </citation>
    <scope>NUCLEOTIDE SEQUENCE [LARGE SCALE GENOMIC DNA]</scope>
    <source>
        <strain evidence="12 13">SFB93</strain>
    </source>
</reference>
<dbReference type="GO" id="GO:0006935">
    <property type="term" value="P:chemotaxis"/>
    <property type="evidence" value="ECO:0007669"/>
    <property type="project" value="InterPro"/>
</dbReference>
<dbReference type="RefSeq" id="WP_072282489.1">
    <property type="nucleotide sequence ID" value="NZ_CP015519.1"/>
</dbReference>
<evidence type="ECO:0000256" key="5">
    <source>
        <dbReference type="ARBA" id="ARBA00023136"/>
    </source>
</evidence>
<sequence>MKNLKISQKIFLLSGSLLLAFTLIASWMYLAAKDNVLQGRRSEIKHVVETAWGVLDHYAKQSAQGLISEEEGKEKAMAAVKALRFDGKNYLWINDFQPRMIMHPLDPELVGQNLAGKKDLNGKAMFSEMAQLCRKQGQGFVEYSWHKPGSDQAVAKISFVKKLPQWDWIIGAGAYMDDIHASLSKIFYLTFGSLAIILIGGVLLTLYIDRLIAKPINLAVTEMEKLGNGNFDVKLEMDRTDEVGRLAAAMNTMIGNLREIFVGVRSMGVKIASNSLQMSKQIDTSAHHAQEQSEIAHDIFASSKEATAAHGEISSNTQRICASTSNNLDTARVSFQELMDVNDHMNSMTEKIDSYTETINQMDSESQEIKKIVTLIKSIATQTSLLSLNAAIEAARAGQAGKGFAIVADEVKKLAEEVNVASEDIAAKINIMLTHIETSIEESKEVSHLSQITKTAVAKSSNSFKDMIRDFESNDDQLQGITASVEELSAANDEIHGKVTTINDVSQEVSQLMAEGQQLSEDLYEITEKLLENNARFKTGTGYGEQVVGEAMKLRRKIRDILQDMHKRGVNVFDQNYQPIPGSNPTKYKTCYDDAFAGAVQGLTDNLMNSLKSCSFVLCVDSNGYAPTHNGIYAQAVTGNPETDRVNSRDKRMFDDKAGLKSAKNTKPVLLHSYLRDTGEVLSEFAVPIKVDGKHWGALRIALAPEVIMD</sequence>
<dbReference type="SMART" id="SM00304">
    <property type="entry name" value="HAMP"/>
    <property type="match status" value="1"/>
</dbReference>
<feature type="domain" description="Methyl-accepting transducer" evidence="10">
    <location>
        <begin position="267"/>
        <end position="503"/>
    </location>
</feature>
<comment type="subcellular location">
    <subcellularLocation>
        <location evidence="1">Cell membrane</location>
        <topology evidence="1">Multi-pass membrane protein</topology>
    </subcellularLocation>
</comment>
<evidence type="ECO:0000256" key="7">
    <source>
        <dbReference type="ARBA" id="ARBA00029447"/>
    </source>
</evidence>
<dbReference type="GO" id="GO:0007165">
    <property type="term" value="P:signal transduction"/>
    <property type="evidence" value="ECO:0007669"/>
    <property type="project" value="UniProtKB-KW"/>
</dbReference>
<evidence type="ECO:0000256" key="3">
    <source>
        <dbReference type="ARBA" id="ARBA00022692"/>
    </source>
</evidence>
<feature type="domain" description="HAMP" evidence="11">
    <location>
        <begin position="210"/>
        <end position="262"/>
    </location>
</feature>
<dbReference type="STRING" id="1842532.A7E78_00815"/>
<dbReference type="InterPro" id="IPR004089">
    <property type="entry name" value="MCPsignal_dom"/>
</dbReference>
<dbReference type="KEGG" id="pef:A7E78_00815"/>
<evidence type="ECO:0000256" key="9">
    <source>
        <dbReference type="SAM" id="Phobius"/>
    </source>
</evidence>
<dbReference type="InterPro" id="IPR004010">
    <property type="entry name" value="Double_Cache_2"/>
</dbReference>
<keyword evidence="3 9" id="KW-0812">Transmembrane</keyword>
<dbReference type="GO" id="GO:0005886">
    <property type="term" value="C:plasma membrane"/>
    <property type="evidence" value="ECO:0007669"/>
    <property type="project" value="UniProtKB-SubCell"/>
</dbReference>
<dbReference type="Pfam" id="PF00672">
    <property type="entry name" value="HAMP"/>
    <property type="match status" value="1"/>
</dbReference>
<dbReference type="Pfam" id="PF00015">
    <property type="entry name" value="MCPsignal"/>
    <property type="match status" value="1"/>
</dbReference>
<feature type="transmembrane region" description="Helical" evidence="9">
    <location>
        <begin position="186"/>
        <end position="208"/>
    </location>
</feature>
<dbReference type="GO" id="GO:0004888">
    <property type="term" value="F:transmembrane signaling receptor activity"/>
    <property type="evidence" value="ECO:0007669"/>
    <property type="project" value="InterPro"/>
</dbReference>
<dbReference type="PROSITE" id="PS50111">
    <property type="entry name" value="CHEMOTAXIS_TRANSDUC_2"/>
    <property type="match status" value="1"/>
</dbReference>
<dbReference type="InterPro" id="IPR003660">
    <property type="entry name" value="HAMP_dom"/>
</dbReference>
<evidence type="ECO:0000256" key="8">
    <source>
        <dbReference type="PROSITE-ProRule" id="PRU00284"/>
    </source>
</evidence>
<dbReference type="Gene3D" id="1.10.287.950">
    <property type="entry name" value="Methyl-accepting chemotaxis protein"/>
    <property type="match status" value="1"/>
</dbReference>
<evidence type="ECO:0000259" key="11">
    <source>
        <dbReference type="PROSITE" id="PS50885"/>
    </source>
</evidence>
<comment type="similarity">
    <text evidence="7">Belongs to the methyl-accepting chemotaxis (MCP) protein family.</text>
</comment>
<dbReference type="PANTHER" id="PTHR32089:SF119">
    <property type="entry name" value="METHYL-ACCEPTING CHEMOTAXIS PROTEIN CTPL"/>
    <property type="match status" value="1"/>
</dbReference>
<dbReference type="CDD" id="cd06225">
    <property type="entry name" value="HAMP"/>
    <property type="match status" value="1"/>
</dbReference>
<evidence type="ECO:0000313" key="12">
    <source>
        <dbReference type="EMBL" id="APG26529.1"/>
    </source>
</evidence>
<evidence type="ECO:0000256" key="4">
    <source>
        <dbReference type="ARBA" id="ARBA00022989"/>
    </source>
</evidence>
<keyword evidence="13" id="KW-1185">Reference proteome</keyword>
<dbReference type="PROSITE" id="PS50885">
    <property type="entry name" value="HAMP"/>
    <property type="match status" value="1"/>
</dbReference>
<gene>
    <name evidence="12" type="ORF">A7E78_00815</name>
</gene>
<keyword evidence="4 9" id="KW-1133">Transmembrane helix</keyword>
<name>A0A1L3GKS4_9BACT</name>
<dbReference type="SMART" id="SM01049">
    <property type="entry name" value="Cache_2"/>
    <property type="match status" value="1"/>
</dbReference>
<evidence type="ECO:0000313" key="13">
    <source>
        <dbReference type="Proteomes" id="UP000182517"/>
    </source>
</evidence>
<dbReference type="SUPFAM" id="SSF58104">
    <property type="entry name" value="Methyl-accepting chemotaxis protein (MCP) signaling domain"/>
    <property type="match status" value="1"/>
</dbReference>
<keyword evidence="2" id="KW-1003">Cell membrane</keyword>